<evidence type="ECO:0000313" key="3">
    <source>
        <dbReference type="Proteomes" id="UP000261540"/>
    </source>
</evidence>
<organism evidence="2 3">
    <name type="scientific">Paramormyrops kingsleyae</name>
    <dbReference type="NCBI Taxonomy" id="1676925"/>
    <lineage>
        <taxon>Eukaryota</taxon>
        <taxon>Metazoa</taxon>
        <taxon>Chordata</taxon>
        <taxon>Craniata</taxon>
        <taxon>Vertebrata</taxon>
        <taxon>Euteleostomi</taxon>
        <taxon>Actinopterygii</taxon>
        <taxon>Neopterygii</taxon>
        <taxon>Teleostei</taxon>
        <taxon>Osteoglossocephala</taxon>
        <taxon>Osteoglossomorpha</taxon>
        <taxon>Osteoglossiformes</taxon>
        <taxon>Mormyridae</taxon>
        <taxon>Paramormyrops</taxon>
    </lineage>
</organism>
<dbReference type="InterPro" id="IPR039323">
    <property type="entry name" value="ANKRD_45/46/60"/>
</dbReference>
<dbReference type="SMART" id="SM00248">
    <property type="entry name" value="ANK"/>
    <property type="match status" value="2"/>
</dbReference>
<keyword evidence="1" id="KW-0040">ANK repeat</keyword>
<proteinExistence type="predicted"/>
<dbReference type="SUPFAM" id="SSF48403">
    <property type="entry name" value="Ankyrin repeat"/>
    <property type="match status" value="1"/>
</dbReference>
<dbReference type="InterPro" id="IPR036770">
    <property type="entry name" value="Ankyrin_rpt-contain_sf"/>
</dbReference>
<keyword evidence="3" id="KW-1185">Reference proteome</keyword>
<dbReference type="Gene3D" id="1.25.40.20">
    <property type="entry name" value="Ankyrin repeat-containing domain"/>
    <property type="match status" value="1"/>
</dbReference>
<sequence>MVLTKTDASLRVHMRKLPSQKPKASGVTDRSSKKAEYSVRVSLQDTGEIFTVPKCRGHTKICELKTALELIAGIPSDCQRLSYLDQGDLVDESTFNFNGIIPRSTITMTIWPYNGLPALVRAAVSGDICKLMIILGRSDSAGSSQPLGTILPSPWPSHRLLPALFVSAHRGKKAVVQFLIANGACVTSQTPQGRNALHAAACQGYTECIDILVAAGAPVHVRDLGGVAPIDAARRVGHQTSVRLLSLSRWQQRTAEVPPRRHLDPSELFAHQHFCSNLRTYLCGPQAQRYMAQMRSRGREPRSQLCPGVTQHGKWHRLHQKHGHLCEGLRATQ</sequence>
<dbReference type="Pfam" id="PF12796">
    <property type="entry name" value="Ank_2"/>
    <property type="match status" value="1"/>
</dbReference>
<dbReference type="GeneTree" id="ENSGT00390000015137"/>
<dbReference type="Gene3D" id="3.10.20.90">
    <property type="entry name" value="Phosphatidylinositol 3-kinase Catalytic Subunit, Chain A, domain 1"/>
    <property type="match status" value="1"/>
</dbReference>
<dbReference type="AlphaFoldDB" id="A0A3B3RLT9"/>
<dbReference type="OrthoDB" id="10258888at2759"/>
<name>A0A3B3RLT9_9TELE</name>
<dbReference type="PANTHER" id="PTHR22677:SF3">
    <property type="entry name" value="ANKYRIN REPEAT DOMAIN-CONTAINING PROTEIN 60"/>
    <property type="match status" value="1"/>
</dbReference>
<dbReference type="SUPFAM" id="SSF54236">
    <property type="entry name" value="Ubiquitin-like"/>
    <property type="match status" value="1"/>
</dbReference>
<dbReference type="STRING" id="1676925.ENSPKIP00000018815"/>
<evidence type="ECO:0000256" key="1">
    <source>
        <dbReference type="PROSITE-ProRule" id="PRU00023"/>
    </source>
</evidence>
<accession>A0A3B3RLT9</accession>
<evidence type="ECO:0000313" key="2">
    <source>
        <dbReference type="Ensembl" id="ENSPKIP00000018815.1"/>
    </source>
</evidence>
<dbReference type="PANTHER" id="PTHR22677">
    <property type="entry name" value="ANKYRIN REPEAT DOMAIN-CONTAINING PROTEIN 60"/>
    <property type="match status" value="1"/>
</dbReference>
<dbReference type="Ensembl" id="ENSPKIT00000035648.1">
    <property type="protein sequence ID" value="ENSPKIP00000018815.1"/>
    <property type="gene ID" value="ENSPKIG00000004240.1"/>
</dbReference>
<dbReference type="InterPro" id="IPR029071">
    <property type="entry name" value="Ubiquitin-like_domsf"/>
</dbReference>
<dbReference type="PROSITE" id="PS50297">
    <property type="entry name" value="ANK_REP_REGION"/>
    <property type="match status" value="1"/>
</dbReference>
<protein>
    <submittedName>
        <fullName evidence="2">Ankyrin repeat domain 60</fullName>
    </submittedName>
</protein>
<dbReference type="InterPro" id="IPR002110">
    <property type="entry name" value="Ankyrin_rpt"/>
</dbReference>
<reference evidence="2" key="1">
    <citation type="submission" date="2025-08" db="UniProtKB">
        <authorList>
            <consortium name="Ensembl"/>
        </authorList>
    </citation>
    <scope>IDENTIFICATION</scope>
</reference>
<feature type="repeat" description="ANK" evidence="1">
    <location>
        <begin position="192"/>
        <end position="224"/>
    </location>
</feature>
<dbReference type="PROSITE" id="PS50088">
    <property type="entry name" value="ANK_REPEAT"/>
    <property type="match status" value="1"/>
</dbReference>
<dbReference type="Proteomes" id="UP000261540">
    <property type="component" value="Unplaced"/>
</dbReference>
<reference evidence="2" key="2">
    <citation type="submission" date="2025-09" db="UniProtKB">
        <authorList>
            <consortium name="Ensembl"/>
        </authorList>
    </citation>
    <scope>IDENTIFICATION</scope>
</reference>
<dbReference type="CDD" id="cd17063">
    <property type="entry name" value="Ubl_ANKRD60"/>
    <property type="match status" value="1"/>
</dbReference>